<dbReference type="AlphaFoldDB" id="A0AAV4NWP9"/>
<reference evidence="2 3" key="1">
    <citation type="submission" date="2021-06" db="EMBL/GenBank/DDBJ databases">
        <title>Caerostris extrusa draft genome.</title>
        <authorList>
            <person name="Kono N."/>
            <person name="Arakawa K."/>
        </authorList>
    </citation>
    <scope>NUCLEOTIDE SEQUENCE [LARGE SCALE GENOMIC DNA]</scope>
</reference>
<evidence type="ECO:0000313" key="2">
    <source>
        <dbReference type="EMBL" id="GIX88064.1"/>
    </source>
</evidence>
<dbReference type="Proteomes" id="UP001054945">
    <property type="component" value="Unassembled WGS sequence"/>
</dbReference>
<keyword evidence="3" id="KW-1185">Reference proteome</keyword>
<feature type="compositionally biased region" description="Low complexity" evidence="1">
    <location>
        <begin position="172"/>
        <end position="182"/>
    </location>
</feature>
<dbReference type="EMBL" id="BPLR01003731">
    <property type="protein sequence ID" value="GIX88064.1"/>
    <property type="molecule type" value="Genomic_DNA"/>
</dbReference>
<feature type="compositionally biased region" description="Polar residues" evidence="1">
    <location>
        <begin position="65"/>
        <end position="83"/>
    </location>
</feature>
<feature type="compositionally biased region" description="Polar residues" evidence="1">
    <location>
        <begin position="139"/>
        <end position="155"/>
    </location>
</feature>
<feature type="compositionally biased region" description="Basic and acidic residues" evidence="1">
    <location>
        <begin position="228"/>
        <end position="237"/>
    </location>
</feature>
<gene>
    <name evidence="2" type="ORF">CEXT_787661</name>
</gene>
<feature type="region of interest" description="Disordered" evidence="1">
    <location>
        <begin position="65"/>
        <end position="237"/>
    </location>
</feature>
<comment type="caution">
    <text evidence="2">The sequence shown here is derived from an EMBL/GenBank/DDBJ whole genome shotgun (WGS) entry which is preliminary data.</text>
</comment>
<organism evidence="2 3">
    <name type="scientific">Caerostris extrusa</name>
    <name type="common">Bark spider</name>
    <name type="synonym">Caerostris bankana</name>
    <dbReference type="NCBI Taxonomy" id="172846"/>
    <lineage>
        <taxon>Eukaryota</taxon>
        <taxon>Metazoa</taxon>
        <taxon>Ecdysozoa</taxon>
        <taxon>Arthropoda</taxon>
        <taxon>Chelicerata</taxon>
        <taxon>Arachnida</taxon>
        <taxon>Araneae</taxon>
        <taxon>Araneomorphae</taxon>
        <taxon>Entelegynae</taxon>
        <taxon>Araneoidea</taxon>
        <taxon>Araneidae</taxon>
        <taxon>Caerostris</taxon>
    </lineage>
</organism>
<protein>
    <submittedName>
        <fullName evidence="2">Uncharacterized protein</fullName>
    </submittedName>
</protein>
<feature type="compositionally biased region" description="Basic and acidic residues" evidence="1">
    <location>
        <begin position="90"/>
        <end position="101"/>
    </location>
</feature>
<sequence length="237" mass="26032">MSPQLEFRIQLRCRDQTNSKVPPTKLIGRMDKCISVLYSEFATAHNRVLASKDGGRKLNLFPSRNESSVGISNPTPIHHTLTSGHRRQTRNHDDSPRDRRQMPGCHTRCGDVLRPLEGRRHPQAGHPRRQLALGDETGQRGQHSFQQHGLRTQQLGRPPPASPEAGAFALGSSAAPSATAPARVHLSRKPPASHASQSCGQPLPPGPPSGQNGPFRGLPTRLRTGRQMSEDTSTRYR</sequence>
<evidence type="ECO:0000256" key="1">
    <source>
        <dbReference type="SAM" id="MobiDB-lite"/>
    </source>
</evidence>
<feature type="compositionally biased region" description="Basic and acidic residues" evidence="1">
    <location>
        <begin position="108"/>
        <end position="120"/>
    </location>
</feature>
<accession>A0AAV4NWP9</accession>
<name>A0AAV4NWP9_CAEEX</name>
<evidence type="ECO:0000313" key="3">
    <source>
        <dbReference type="Proteomes" id="UP001054945"/>
    </source>
</evidence>
<proteinExistence type="predicted"/>